<proteinExistence type="predicted"/>
<dbReference type="EMBL" id="JBBNAE010000011">
    <property type="protein sequence ID" value="KAK9085250.1"/>
    <property type="molecule type" value="Genomic_DNA"/>
</dbReference>
<dbReference type="Proteomes" id="UP001417504">
    <property type="component" value="Unassembled WGS sequence"/>
</dbReference>
<gene>
    <name evidence="1" type="ORF">Sjap_025661</name>
</gene>
<protein>
    <submittedName>
        <fullName evidence="1">Uncharacterized protein</fullName>
    </submittedName>
</protein>
<comment type="caution">
    <text evidence="1">The sequence shown here is derived from an EMBL/GenBank/DDBJ whole genome shotgun (WGS) entry which is preliminary data.</text>
</comment>
<evidence type="ECO:0000313" key="2">
    <source>
        <dbReference type="Proteomes" id="UP001417504"/>
    </source>
</evidence>
<sequence>MNRICRLIIEKALFEYSITKPRKDENFTKKREEGVGWGGREAWTCLYSSRKKESGGFDAQALLQILLGPNRAENSKGKGPCLGDLLRSLATGFGDYFIRWYVQCDGMNKFGVRNKSKNASIVREITKLSMGVTYWSHHLVSQLMAGMSRDHGIVSRFVCELR</sequence>
<reference evidence="1 2" key="1">
    <citation type="submission" date="2024-01" db="EMBL/GenBank/DDBJ databases">
        <title>Genome assemblies of Stephania.</title>
        <authorList>
            <person name="Yang L."/>
        </authorList>
    </citation>
    <scope>NUCLEOTIDE SEQUENCE [LARGE SCALE GENOMIC DNA]</scope>
    <source>
        <strain evidence="1">QJT</strain>
        <tissue evidence="1">Leaf</tissue>
    </source>
</reference>
<keyword evidence="2" id="KW-1185">Reference proteome</keyword>
<name>A0AAP0E4P7_9MAGN</name>
<evidence type="ECO:0000313" key="1">
    <source>
        <dbReference type="EMBL" id="KAK9085250.1"/>
    </source>
</evidence>
<dbReference type="AlphaFoldDB" id="A0AAP0E4P7"/>
<accession>A0AAP0E4P7</accession>
<organism evidence="1 2">
    <name type="scientific">Stephania japonica</name>
    <dbReference type="NCBI Taxonomy" id="461633"/>
    <lineage>
        <taxon>Eukaryota</taxon>
        <taxon>Viridiplantae</taxon>
        <taxon>Streptophyta</taxon>
        <taxon>Embryophyta</taxon>
        <taxon>Tracheophyta</taxon>
        <taxon>Spermatophyta</taxon>
        <taxon>Magnoliopsida</taxon>
        <taxon>Ranunculales</taxon>
        <taxon>Menispermaceae</taxon>
        <taxon>Menispermoideae</taxon>
        <taxon>Cissampelideae</taxon>
        <taxon>Stephania</taxon>
    </lineage>
</organism>